<feature type="transmembrane region" description="Helical" evidence="1">
    <location>
        <begin position="221"/>
        <end position="236"/>
    </location>
</feature>
<protein>
    <submittedName>
        <fullName evidence="2">Putative membrane protein</fullName>
    </submittedName>
</protein>
<accession>A0A0D8BS97</accession>
<feature type="transmembrane region" description="Helical" evidence="1">
    <location>
        <begin position="40"/>
        <end position="58"/>
    </location>
</feature>
<evidence type="ECO:0000256" key="1">
    <source>
        <dbReference type="SAM" id="Phobius"/>
    </source>
</evidence>
<dbReference type="EMBL" id="JYBP01000003">
    <property type="protein sequence ID" value="KJE27005.1"/>
    <property type="molecule type" value="Genomic_DNA"/>
</dbReference>
<feature type="transmembrane region" description="Helical" evidence="1">
    <location>
        <begin position="12"/>
        <end position="28"/>
    </location>
</feature>
<evidence type="ECO:0000313" key="3">
    <source>
        <dbReference type="Proteomes" id="UP000032522"/>
    </source>
</evidence>
<dbReference type="OrthoDB" id="8606970at2"/>
<feature type="transmembrane region" description="Helical" evidence="1">
    <location>
        <begin position="121"/>
        <end position="142"/>
    </location>
</feature>
<dbReference type="PATRIC" id="fig|1462.6.peg.3739"/>
<keyword evidence="1" id="KW-0472">Membrane</keyword>
<feature type="transmembrane region" description="Helical" evidence="1">
    <location>
        <begin position="65"/>
        <end position="84"/>
    </location>
</feature>
<dbReference type="RefSeq" id="WP_044732786.1">
    <property type="nucleotide sequence ID" value="NZ_JYBP01000003.1"/>
</dbReference>
<evidence type="ECO:0000313" key="2">
    <source>
        <dbReference type="EMBL" id="KJE27005.1"/>
    </source>
</evidence>
<dbReference type="AlphaFoldDB" id="A0A0D8BS97"/>
<sequence>MRSEISMGLIKQKLNTFIVALLFVVGIFTPTSINSNISQVMLYVNLFLLMAMFALLILLNFKLNIFFLISFICINLILAVNTLFSPFVEYSYGASVLYFLLSVLFCLNLKDIKVNNLVPKVFIIVNILNLVLGFFIVNQNLLVKEFFTNYYNDFYPELMVLMMAFDKPVLTFSTHSIAGFYFFIFAFLNFKSFEKTKKVLYLCLVVAYLILGVALNSVTGYLFVLIGLMYFLIILLRKKTIFLYCLTFFLLIVFIINWDSVGYFIESFSALIQDKLTSERNGFIGRYSQTGGLRNNLEYISENPFRGVGIGFSPELMYADSGIIETALRGTFFFTLVIYLTLFMFLYKNLKSKNTAYLLFFVLMLFEIGFSNLVYFRTLYLLPFIIVYLNYLEEDLAVKTIVEKNGFHVFRKK</sequence>
<reference evidence="2 3" key="1">
    <citation type="submission" date="2015-01" db="EMBL/GenBank/DDBJ databases">
        <authorList>
            <person name="Filippidou S."/>
            <person name="Jeanneret N."/>
            <person name="Russel-Delif L."/>
            <person name="Junier T."/>
            <person name="Wunderlin T."/>
            <person name="Molina V."/>
            <person name="Johnson S.L."/>
            <person name="Davenport K.W."/>
            <person name="Chain P.S."/>
            <person name="Dorador C."/>
            <person name="Junier P."/>
        </authorList>
    </citation>
    <scope>NUCLEOTIDE SEQUENCE [LARGE SCALE GENOMIC DNA]</scope>
    <source>
        <strain evidence="2 3">Et7/4</strain>
    </source>
</reference>
<organism evidence="2 3">
    <name type="scientific">Geobacillus kaustophilus</name>
    <dbReference type="NCBI Taxonomy" id="1462"/>
    <lineage>
        <taxon>Bacteria</taxon>
        <taxon>Bacillati</taxon>
        <taxon>Bacillota</taxon>
        <taxon>Bacilli</taxon>
        <taxon>Bacillales</taxon>
        <taxon>Anoxybacillaceae</taxon>
        <taxon>Geobacillus</taxon>
        <taxon>Geobacillus thermoleovorans group</taxon>
    </lineage>
</organism>
<feature type="transmembrane region" description="Helical" evidence="1">
    <location>
        <begin position="241"/>
        <end position="258"/>
    </location>
</feature>
<feature type="transmembrane region" description="Helical" evidence="1">
    <location>
        <begin position="327"/>
        <end position="347"/>
    </location>
</feature>
<dbReference type="Proteomes" id="UP000032522">
    <property type="component" value="Unassembled WGS sequence"/>
</dbReference>
<feature type="transmembrane region" description="Helical" evidence="1">
    <location>
        <begin position="169"/>
        <end position="187"/>
    </location>
</feature>
<comment type="caution">
    <text evidence="2">The sequence shown here is derived from an EMBL/GenBank/DDBJ whole genome shotgun (WGS) entry which is preliminary data.</text>
</comment>
<feature type="transmembrane region" description="Helical" evidence="1">
    <location>
        <begin position="199"/>
        <end position="215"/>
    </location>
</feature>
<keyword evidence="1" id="KW-0812">Transmembrane</keyword>
<proteinExistence type="predicted"/>
<feature type="transmembrane region" description="Helical" evidence="1">
    <location>
        <begin position="90"/>
        <end position="109"/>
    </location>
</feature>
<gene>
    <name evidence="2" type="ORF">LG52_3396</name>
</gene>
<keyword evidence="1" id="KW-1133">Transmembrane helix</keyword>
<feature type="transmembrane region" description="Helical" evidence="1">
    <location>
        <begin position="356"/>
        <end position="376"/>
    </location>
</feature>
<name>A0A0D8BS97_GEOKU</name>